<evidence type="ECO:0000256" key="7">
    <source>
        <dbReference type="RuleBase" id="RU368066"/>
    </source>
</evidence>
<evidence type="ECO:0000256" key="6">
    <source>
        <dbReference type="ARBA" id="ARBA00023180"/>
    </source>
</evidence>
<dbReference type="FunCoup" id="A0A6P8YEN7">
    <property type="interactions" value="258"/>
</dbReference>
<dbReference type="InParanoid" id="A0A6P8YEN7"/>
<keyword evidence="6" id="KW-0325">Glycoprotein</keyword>
<comment type="similarity">
    <text evidence="2 7">Belongs to the CTL (choline transporter-like) family.</text>
</comment>
<evidence type="ECO:0000313" key="9">
    <source>
        <dbReference type="RefSeq" id="XP_034234901.1"/>
    </source>
</evidence>
<dbReference type="RefSeq" id="XP_034234901.1">
    <property type="nucleotide sequence ID" value="XM_034379010.1"/>
</dbReference>
<accession>A0A6P8YEN7</accession>
<feature type="transmembrane region" description="Helical" evidence="7">
    <location>
        <begin position="606"/>
        <end position="627"/>
    </location>
</feature>
<feature type="transmembrane region" description="Helical" evidence="7">
    <location>
        <begin position="459"/>
        <end position="483"/>
    </location>
</feature>
<keyword evidence="5 7" id="KW-0472">Membrane</keyword>
<organism evidence="9">
    <name type="scientific">Thrips palmi</name>
    <name type="common">Melon thrips</name>
    <dbReference type="NCBI Taxonomy" id="161013"/>
    <lineage>
        <taxon>Eukaryota</taxon>
        <taxon>Metazoa</taxon>
        <taxon>Ecdysozoa</taxon>
        <taxon>Arthropoda</taxon>
        <taxon>Hexapoda</taxon>
        <taxon>Insecta</taxon>
        <taxon>Pterygota</taxon>
        <taxon>Neoptera</taxon>
        <taxon>Paraneoptera</taxon>
        <taxon>Thysanoptera</taxon>
        <taxon>Terebrantia</taxon>
        <taxon>Thripoidea</taxon>
        <taxon>Thripidae</taxon>
        <taxon>Thrips</taxon>
    </lineage>
</organism>
<feature type="transmembrane region" description="Helical" evidence="7">
    <location>
        <begin position="503"/>
        <end position="523"/>
    </location>
</feature>
<keyword evidence="8" id="KW-1185">Reference proteome</keyword>
<comment type="function">
    <text evidence="7">Choline transporter.</text>
</comment>
<feature type="transmembrane region" description="Helical" evidence="7">
    <location>
        <begin position="237"/>
        <end position="258"/>
    </location>
</feature>
<dbReference type="GO" id="GO:0022857">
    <property type="term" value="F:transmembrane transporter activity"/>
    <property type="evidence" value="ECO:0007669"/>
    <property type="project" value="UniProtKB-UniRule"/>
</dbReference>
<feature type="transmembrane region" description="Helical" evidence="7">
    <location>
        <begin position="38"/>
        <end position="59"/>
    </location>
</feature>
<evidence type="ECO:0000256" key="3">
    <source>
        <dbReference type="ARBA" id="ARBA00022692"/>
    </source>
</evidence>
<dbReference type="PANTHER" id="PTHR12385:SF14">
    <property type="entry name" value="CHOLINE TRANSPORTER-LIKE 2"/>
    <property type="match status" value="1"/>
</dbReference>
<dbReference type="AlphaFoldDB" id="A0A6P8YEN7"/>
<dbReference type="OrthoDB" id="420519at2759"/>
<evidence type="ECO:0000256" key="2">
    <source>
        <dbReference type="ARBA" id="ARBA00007168"/>
    </source>
</evidence>
<dbReference type="Proteomes" id="UP000515158">
    <property type="component" value="Unplaced"/>
</dbReference>
<proteinExistence type="inferred from homology"/>
<name>A0A6P8YEN7_THRPL</name>
<dbReference type="CTD" id="110281"/>
<keyword evidence="3 7" id="KW-0812">Transmembrane</keyword>
<protein>
    <recommendedName>
        <fullName evidence="7">Choline transporter-like protein</fullName>
    </recommendedName>
</protein>
<evidence type="ECO:0000256" key="5">
    <source>
        <dbReference type="ARBA" id="ARBA00023136"/>
    </source>
</evidence>
<comment type="subcellular location">
    <subcellularLocation>
        <location evidence="7">Cell membrane</location>
        <topology evidence="7">Multi-pass membrane protein</topology>
    </subcellularLocation>
    <subcellularLocation>
        <location evidence="1">Membrane</location>
        <topology evidence="1">Multi-pass membrane protein</topology>
    </subcellularLocation>
</comment>
<gene>
    <name evidence="9" type="primary">LOC117641559</name>
</gene>
<keyword evidence="4 7" id="KW-1133">Transmembrane helix</keyword>
<feature type="transmembrane region" description="Helical" evidence="7">
    <location>
        <begin position="317"/>
        <end position="338"/>
    </location>
</feature>
<dbReference type="PANTHER" id="PTHR12385">
    <property type="entry name" value="CHOLINE TRANSPORTER-LIKE (SLC FAMILY 44)"/>
    <property type="match status" value="1"/>
</dbReference>
<dbReference type="GeneID" id="117641559"/>
<evidence type="ECO:0000313" key="8">
    <source>
        <dbReference type="Proteomes" id="UP000515158"/>
    </source>
</evidence>
<dbReference type="GO" id="GO:0005886">
    <property type="term" value="C:plasma membrane"/>
    <property type="evidence" value="ECO:0007669"/>
    <property type="project" value="UniProtKB-SubCell"/>
</dbReference>
<dbReference type="Pfam" id="PF04515">
    <property type="entry name" value="Choline_transpo"/>
    <property type="match status" value="1"/>
</dbReference>
<evidence type="ECO:0000256" key="1">
    <source>
        <dbReference type="ARBA" id="ARBA00004141"/>
    </source>
</evidence>
<dbReference type="KEGG" id="tpal:117641559"/>
<feature type="transmembrane region" description="Helical" evidence="7">
    <location>
        <begin position="639"/>
        <end position="662"/>
    </location>
</feature>
<evidence type="ECO:0000256" key="4">
    <source>
        <dbReference type="ARBA" id="ARBA00022989"/>
    </source>
</evidence>
<reference evidence="9" key="1">
    <citation type="submission" date="2025-08" db="UniProtKB">
        <authorList>
            <consortium name="RefSeq"/>
        </authorList>
    </citation>
    <scope>IDENTIFICATION</scope>
    <source>
        <tissue evidence="9">Total insect</tissue>
    </source>
</reference>
<dbReference type="InterPro" id="IPR007603">
    <property type="entry name" value="Choline_transptr-like"/>
</dbReference>
<feature type="transmembrane region" description="Helical" evidence="7">
    <location>
        <begin position="265"/>
        <end position="288"/>
    </location>
</feature>
<sequence>MARRVSVSSVNSEKRLGKPFEYDPNFKGPRDRRSCTDILCLLLFIVFLVAWGAVGFFAYKFGDPSRILQPTDFSGQKCGVDAEVVRKPYLLFFDPSLCARPTANVLVNGCSSPSVCVDKCPTEEFYAPNHYNLGGLASLRPGPICLPNITAHSGSSLKAAVEANQCAKWYMKSIALGKYCIPDATSVVDPNKPLHVAGQPLGSTTLKDVIKGSKLASATQWAQQTGEQIVSDTVASYPFILCGLVGAMVLSLVYILLLRWITGTIVWSSILVVLAALGAGIYVCYRYWDQVRKGAAVPDWSDVPAELQTWLDDPTTWMTLMIVLGVVLAVLLLIVLFLRQRISLAVTLIEQGGKAVSSTTSTLFFPVLPWALQVAAVAYAGTVLLYLATLGEAMYKTHGLDGTCTCTGLPLQTSGQQCFPNEFRQLCSNCVAKGASCLFFRYNPPDYIKWLHVYNVFGVIWALFFISGMAQMILAATFATWYWTFNKKDVPFFVLTRSFFMSITYHTGTVAFGSLVISIVRFLRLILDAIEKQAKQYSDNSLGKCLMCFCKCCFACVEGFLRFVSRNAYIMCAVHGKNFCASAKDAFNLLMRNVIRVVVIDKIMDFVFFMGKALITALVCTAVYFSLLQWPQQLNYNAVPITIAGVGTFFIASVFFGVYSVAVDTLFLCFLEDCERNDGSAEKPYFMSPSLMNIFGKKNRRRDAE</sequence>